<evidence type="ECO:0000313" key="1">
    <source>
        <dbReference type="EMBL" id="PWN50012.1"/>
    </source>
</evidence>
<organism evidence="1 2">
    <name type="scientific">Violaceomyces palustris</name>
    <dbReference type="NCBI Taxonomy" id="1673888"/>
    <lineage>
        <taxon>Eukaryota</taxon>
        <taxon>Fungi</taxon>
        <taxon>Dikarya</taxon>
        <taxon>Basidiomycota</taxon>
        <taxon>Ustilaginomycotina</taxon>
        <taxon>Ustilaginomycetes</taxon>
        <taxon>Violaceomycetales</taxon>
        <taxon>Violaceomycetaceae</taxon>
        <taxon>Violaceomyces</taxon>
    </lineage>
</organism>
<proteinExistence type="predicted"/>
<gene>
    <name evidence="1" type="ORF">IE53DRAFT_387712</name>
</gene>
<reference evidence="1 2" key="1">
    <citation type="journal article" date="2018" name="Mol. Biol. Evol.">
        <title>Broad Genomic Sampling Reveals a Smut Pathogenic Ancestry of the Fungal Clade Ustilaginomycotina.</title>
        <authorList>
            <person name="Kijpornyongpan T."/>
            <person name="Mondo S.J."/>
            <person name="Barry K."/>
            <person name="Sandor L."/>
            <person name="Lee J."/>
            <person name="Lipzen A."/>
            <person name="Pangilinan J."/>
            <person name="LaButti K."/>
            <person name="Hainaut M."/>
            <person name="Henrissat B."/>
            <person name="Grigoriev I.V."/>
            <person name="Spatafora J.W."/>
            <person name="Aime M.C."/>
        </authorList>
    </citation>
    <scope>NUCLEOTIDE SEQUENCE [LARGE SCALE GENOMIC DNA]</scope>
    <source>
        <strain evidence="1 2">SA 807</strain>
    </source>
</reference>
<dbReference type="EMBL" id="KZ819979">
    <property type="protein sequence ID" value="PWN50012.1"/>
    <property type="molecule type" value="Genomic_DNA"/>
</dbReference>
<evidence type="ECO:0000313" key="2">
    <source>
        <dbReference type="Proteomes" id="UP000245626"/>
    </source>
</evidence>
<sequence length="175" mass="19562">MEAHNVLKKAGFQVVSAGTGSAVRLPGPSIDKPNIYTFGTAYDYMYQDLMSKDPRLYTANGLLNMLDRNRKIKAAPERWHESKNIADVVITCEERCFDSVCEDLLTKGGEMNRSVHVINVEIKDNHEEALVAGKAILALATAIEAADNLDEEISEILDRHQDKHPHPILHTVAYY</sequence>
<name>A0ACD0NW01_9BASI</name>
<protein>
    <submittedName>
        <fullName evidence="1">Ssu72-like protein</fullName>
    </submittedName>
</protein>
<dbReference type="Proteomes" id="UP000245626">
    <property type="component" value="Unassembled WGS sequence"/>
</dbReference>
<keyword evidence="2" id="KW-1185">Reference proteome</keyword>
<accession>A0ACD0NW01</accession>